<evidence type="ECO:0000259" key="1">
    <source>
        <dbReference type="PROSITE" id="PS50057"/>
    </source>
</evidence>
<dbReference type="InterPro" id="IPR000299">
    <property type="entry name" value="FERM_domain"/>
</dbReference>
<dbReference type="CDD" id="cd14473">
    <property type="entry name" value="FERM_B-lobe"/>
    <property type="match status" value="1"/>
</dbReference>
<sequence length="102" mass="11041">TSPVENDTQFKLASAKWELPCSGRGDRANAPTSLHLGSHFDPIPEAQGLSLISINVDLRDPVQLNLLHVQARDDILNGSHPVSFKKACEFGGSQAQIQFGPH</sequence>
<evidence type="ECO:0000313" key="2">
    <source>
        <dbReference type="EMBL" id="KAK2089457.1"/>
    </source>
</evidence>
<feature type="non-terminal residue" evidence="2">
    <location>
        <position position="1"/>
    </location>
</feature>
<dbReference type="Pfam" id="PF00373">
    <property type="entry name" value="FERM_M"/>
    <property type="match status" value="1"/>
</dbReference>
<proteinExistence type="predicted"/>
<dbReference type="PROSITE" id="PS50057">
    <property type="entry name" value="FERM_3"/>
    <property type="match status" value="1"/>
</dbReference>
<keyword evidence="3" id="KW-1185">Reference proteome</keyword>
<dbReference type="PANTHER" id="PTHR19981:SF34">
    <property type="entry name" value="TALIN-2"/>
    <property type="match status" value="1"/>
</dbReference>
<dbReference type="Proteomes" id="UP001266305">
    <property type="component" value="Unassembled WGS sequence"/>
</dbReference>
<comment type="caution">
    <text evidence="2">The sequence shown here is derived from an EMBL/GenBank/DDBJ whole genome shotgun (WGS) entry which is preliminary data.</text>
</comment>
<feature type="non-terminal residue" evidence="2">
    <location>
        <position position="102"/>
    </location>
</feature>
<feature type="domain" description="FERM" evidence="1">
    <location>
        <begin position="1"/>
        <end position="102"/>
    </location>
</feature>
<evidence type="ECO:0000313" key="3">
    <source>
        <dbReference type="Proteomes" id="UP001266305"/>
    </source>
</evidence>
<protein>
    <recommendedName>
        <fullName evidence="1">FERM domain-containing protein</fullName>
    </recommendedName>
</protein>
<name>A0ABQ9TXD1_SAGOE</name>
<organism evidence="2 3">
    <name type="scientific">Saguinus oedipus</name>
    <name type="common">Cotton-top tamarin</name>
    <name type="synonym">Oedipomidas oedipus</name>
    <dbReference type="NCBI Taxonomy" id="9490"/>
    <lineage>
        <taxon>Eukaryota</taxon>
        <taxon>Metazoa</taxon>
        <taxon>Chordata</taxon>
        <taxon>Craniata</taxon>
        <taxon>Vertebrata</taxon>
        <taxon>Euteleostomi</taxon>
        <taxon>Mammalia</taxon>
        <taxon>Eutheria</taxon>
        <taxon>Euarchontoglires</taxon>
        <taxon>Primates</taxon>
        <taxon>Haplorrhini</taxon>
        <taxon>Platyrrhini</taxon>
        <taxon>Cebidae</taxon>
        <taxon>Callitrichinae</taxon>
        <taxon>Saguinus</taxon>
    </lineage>
</organism>
<gene>
    <name evidence="2" type="ORF">P7K49_032123</name>
</gene>
<accession>A0ABQ9TXD1</accession>
<dbReference type="EMBL" id="JASSZA010000018">
    <property type="protein sequence ID" value="KAK2089457.1"/>
    <property type="molecule type" value="Genomic_DNA"/>
</dbReference>
<reference evidence="2 3" key="1">
    <citation type="submission" date="2023-05" db="EMBL/GenBank/DDBJ databases">
        <title>B98-5 Cell Line De Novo Hybrid Assembly: An Optical Mapping Approach.</title>
        <authorList>
            <person name="Kananen K."/>
            <person name="Auerbach J.A."/>
            <person name="Kautto E."/>
            <person name="Blachly J.S."/>
        </authorList>
    </citation>
    <scope>NUCLEOTIDE SEQUENCE [LARGE SCALE GENOMIC DNA]</scope>
    <source>
        <strain evidence="2">B95-8</strain>
        <tissue evidence="2">Cell line</tissue>
    </source>
</reference>
<dbReference type="PANTHER" id="PTHR19981">
    <property type="entry name" value="TALIN"/>
    <property type="match status" value="1"/>
</dbReference>
<dbReference type="InterPro" id="IPR014352">
    <property type="entry name" value="FERM/acyl-CoA-bd_prot_sf"/>
</dbReference>
<dbReference type="SUPFAM" id="SSF47031">
    <property type="entry name" value="Second domain of FERM"/>
    <property type="match status" value="1"/>
</dbReference>
<dbReference type="InterPro" id="IPR035963">
    <property type="entry name" value="FERM_2"/>
</dbReference>
<dbReference type="InterPro" id="IPR019748">
    <property type="entry name" value="FERM_central"/>
</dbReference>
<dbReference type="Gene3D" id="1.20.80.10">
    <property type="match status" value="1"/>
</dbReference>